<evidence type="ECO:0000313" key="1">
    <source>
        <dbReference type="EMBL" id="WKN34939.1"/>
    </source>
</evidence>
<reference evidence="1" key="1">
    <citation type="journal article" date="2023" name="Comput. Struct. Biotechnol. J.">
        <title>Discovery of a novel marine Bacteroidetes with a rich repertoire of carbohydrate-active enzymes.</title>
        <authorList>
            <person name="Chen B."/>
            <person name="Liu G."/>
            <person name="Chen Q."/>
            <person name="Wang H."/>
            <person name="Liu L."/>
            <person name="Tang K."/>
        </authorList>
    </citation>
    <scope>NUCLEOTIDE SEQUENCE</scope>
    <source>
        <strain evidence="1">TK19036</strain>
    </source>
</reference>
<dbReference type="AlphaFoldDB" id="A0AA49GJP3"/>
<reference evidence="1" key="2">
    <citation type="journal article" date="2024" name="Antonie Van Leeuwenhoek">
        <title>Roseihalotalea indica gen. nov., sp. nov., a halophilic Bacteroidetes from mesopelagic Southwest Indian Ocean with higher carbohydrate metabolic potential.</title>
        <authorList>
            <person name="Chen B."/>
            <person name="Zhang M."/>
            <person name="Lin D."/>
            <person name="Ye J."/>
            <person name="Tang K."/>
        </authorList>
    </citation>
    <scope>NUCLEOTIDE SEQUENCE</scope>
    <source>
        <strain evidence="1">TK19036</strain>
    </source>
</reference>
<proteinExistence type="predicted"/>
<organism evidence="1">
    <name type="scientific">Roseihalotalea indica</name>
    <dbReference type="NCBI Taxonomy" id="2867963"/>
    <lineage>
        <taxon>Bacteria</taxon>
        <taxon>Pseudomonadati</taxon>
        <taxon>Bacteroidota</taxon>
        <taxon>Cytophagia</taxon>
        <taxon>Cytophagales</taxon>
        <taxon>Catalimonadaceae</taxon>
        <taxon>Roseihalotalea</taxon>
    </lineage>
</organism>
<sequence>MKAYEESLKVYRDNYSVIETAKKEGATERELDIARAMKKYGDPIEKISAITGLTKEQIEKL</sequence>
<gene>
    <name evidence="1" type="ORF">K4G66_21420</name>
</gene>
<name>A0AA49GJP3_9BACT</name>
<protein>
    <submittedName>
        <fullName evidence="1">Uncharacterized protein</fullName>
    </submittedName>
</protein>
<accession>A0AA49GJP3</accession>
<dbReference type="EMBL" id="CP120682">
    <property type="protein sequence ID" value="WKN34939.1"/>
    <property type="molecule type" value="Genomic_DNA"/>
</dbReference>